<accession>A0A1Q2LF17</accession>
<feature type="domain" description="Cytochrome C biogenesis protein transmembrane" evidence="8">
    <location>
        <begin position="19"/>
        <end position="230"/>
    </location>
</feature>
<evidence type="ECO:0000256" key="7">
    <source>
        <dbReference type="SAM" id="Phobius"/>
    </source>
</evidence>
<comment type="subcellular location">
    <subcellularLocation>
        <location evidence="1">Membrane</location>
        <topology evidence="1">Multi-pass membrane protein</topology>
    </subcellularLocation>
</comment>
<dbReference type="PANTHER" id="PTHR31272">
    <property type="entry name" value="CYTOCHROME C-TYPE BIOGENESIS PROTEIN HI_1454-RELATED"/>
    <property type="match status" value="1"/>
</dbReference>
<feature type="transmembrane region" description="Helical" evidence="7">
    <location>
        <begin position="174"/>
        <end position="197"/>
    </location>
</feature>
<dbReference type="InterPro" id="IPR051790">
    <property type="entry name" value="Cytochrome_c-biogenesis_DsbD"/>
</dbReference>
<evidence type="ECO:0000313" key="9">
    <source>
        <dbReference type="EMBL" id="AQQ59020.1"/>
    </source>
</evidence>
<keyword evidence="6 7" id="KW-0472">Membrane</keyword>
<feature type="transmembrane region" description="Helical" evidence="7">
    <location>
        <begin position="139"/>
        <end position="168"/>
    </location>
</feature>
<feature type="transmembrane region" description="Helical" evidence="7">
    <location>
        <begin position="99"/>
        <end position="118"/>
    </location>
</feature>
<dbReference type="InterPro" id="IPR003834">
    <property type="entry name" value="Cyt_c_assmbl_TM_dom"/>
</dbReference>
<dbReference type="AlphaFoldDB" id="A0A1Q2LF17"/>
<reference evidence="9 10" key="1">
    <citation type="submission" date="2017-02" db="EMBL/GenBank/DDBJ databases">
        <title>Whole genome sequencing of Helicobacter bilis strain AAQJH.</title>
        <authorList>
            <person name="Conlan S."/>
            <person name="Thomas P.J."/>
            <person name="Mullikin J."/>
            <person name="Palmore T.N."/>
            <person name="Frank K.M."/>
            <person name="Segre J.A."/>
        </authorList>
    </citation>
    <scope>NUCLEOTIDE SEQUENCE [LARGE SCALE GENOMIC DNA]</scope>
    <source>
        <strain evidence="9 10">AAQJH</strain>
    </source>
</reference>
<evidence type="ECO:0000256" key="5">
    <source>
        <dbReference type="ARBA" id="ARBA00022989"/>
    </source>
</evidence>
<keyword evidence="3 7" id="KW-0812">Transmembrane</keyword>
<feature type="transmembrane region" description="Helical" evidence="7">
    <location>
        <begin position="65"/>
        <end position="87"/>
    </location>
</feature>
<evidence type="ECO:0000259" key="8">
    <source>
        <dbReference type="Pfam" id="PF02683"/>
    </source>
</evidence>
<organism evidence="9 10">
    <name type="scientific">Helicobacter bilis</name>
    <dbReference type="NCBI Taxonomy" id="37372"/>
    <lineage>
        <taxon>Bacteria</taxon>
        <taxon>Pseudomonadati</taxon>
        <taxon>Campylobacterota</taxon>
        <taxon>Epsilonproteobacteria</taxon>
        <taxon>Campylobacterales</taxon>
        <taxon>Helicobacteraceae</taxon>
        <taxon>Helicobacter</taxon>
    </lineage>
</organism>
<feature type="transmembrane region" description="Helical" evidence="7">
    <location>
        <begin position="12"/>
        <end position="38"/>
    </location>
</feature>
<evidence type="ECO:0000256" key="6">
    <source>
        <dbReference type="ARBA" id="ARBA00023136"/>
    </source>
</evidence>
<keyword evidence="4" id="KW-0201">Cytochrome c-type biogenesis</keyword>
<dbReference type="GO" id="GO:0017004">
    <property type="term" value="P:cytochrome complex assembly"/>
    <property type="evidence" value="ECO:0007669"/>
    <property type="project" value="UniProtKB-KW"/>
</dbReference>
<evidence type="ECO:0000256" key="1">
    <source>
        <dbReference type="ARBA" id="ARBA00004141"/>
    </source>
</evidence>
<dbReference type="Pfam" id="PF02683">
    <property type="entry name" value="DsbD_TM"/>
    <property type="match status" value="1"/>
</dbReference>
<keyword evidence="5 7" id="KW-1133">Transmembrane helix</keyword>
<evidence type="ECO:0000256" key="2">
    <source>
        <dbReference type="ARBA" id="ARBA00006143"/>
    </source>
</evidence>
<name>A0A1Q2LF17_9HELI</name>
<feature type="transmembrane region" description="Helical" evidence="7">
    <location>
        <begin position="217"/>
        <end position="238"/>
    </location>
</feature>
<dbReference type="Proteomes" id="UP000188298">
    <property type="component" value="Chromosome"/>
</dbReference>
<evidence type="ECO:0000256" key="4">
    <source>
        <dbReference type="ARBA" id="ARBA00022748"/>
    </source>
</evidence>
<dbReference type="KEGG" id="hbl:XJ32_01640"/>
<dbReference type="EMBL" id="CP019645">
    <property type="protein sequence ID" value="AQQ59020.1"/>
    <property type="molecule type" value="Genomic_DNA"/>
</dbReference>
<comment type="similarity">
    <text evidence="2">Belongs to the DsbD family.</text>
</comment>
<proteinExistence type="inferred from homology"/>
<evidence type="ECO:0000256" key="3">
    <source>
        <dbReference type="ARBA" id="ARBA00022692"/>
    </source>
</evidence>
<evidence type="ECO:0000313" key="10">
    <source>
        <dbReference type="Proteomes" id="UP000188298"/>
    </source>
</evidence>
<protein>
    <submittedName>
        <fullName evidence="9">Cytochrome C biogenesis protein CcdA</fullName>
    </submittedName>
</protein>
<dbReference type="GO" id="GO:0016020">
    <property type="term" value="C:membrane"/>
    <property type="evidence" value="ECO:0007669"/>
    <property type="project" value="UniProtKB-SubCell"/>
</dbReference>
<gene>
    <name evidence="9" type="ORF">XJ32_01640</name>
</gene>
<sequence length="239" mass="26737">MWINSMDFLQKIFFELPLIASFLGGILNFLAPCILPLIPSYMSYISGSVLHDETKYSRFSMFRNAMLFVFGFGLVFFLLFLAMFQIIDNFFNYPIVRYISGGIVILFGIHFLGIFHIAMLNQTKQLNLQKLEQHKILRFIAPFIIGVGFAAGWSPCSGPIISSIALLASMNEGLAIYASLAFIAGLSLPFLLLALFLDKGLNLIRKAKKQLRIIEKICGIFLIGIGILIILGDTSLFMS</sequence>
<dbReference type="PANTHER" id="PTHR31272:SF4">
    <property type="entry name" value="CYTOCHROME C-TYPE BIOGENESIS PROTEIN HI_1454-RELATED"/>
    <property type="match status" value="1"/>
</dbReference>